<feature type="signal peptide" evidence="4">
    <location>
        <begin position="1"/>
        <end position="36"/>
    </location>
</feature>
<dbReference type="InterPro" id="IPR009003">
    <property type="entry name" value="Peptidase_S1_PA"/>
</dbReference>
<accession>A0ABV7L1S2</accession>
<evidence type="ECO:0000259" key="5">
    <source>
        <dbReference type="PROSITE" id="PS50240"/>
    </source>
</evidence>
<dbReference type="PROSITE" id="PS00134">
    <property type="entry name" value="TRYPSIN_HIS"/>
    <property type="match status" value="1"/>
</dbReference>
<dbReference type="GO" id="GO:0016787">
    <property type="term" value="F:hydrolase activity"/>
    <property type="evidence" value="ECO:0007669"/>
    <property type="project" value="UniProtKB-KW"/>
</dbReference>
<dbReference type="RefSeq" id="WP_379901901.1">
    <property type="nucleotide sequence ID" value="NZ_JBHRTR010000028.1"/>
</dbReference>
<dbReference type="SUPFAM" id="SSF50494">
    <property type="entry name" value="Trypsin-like serine proteases"/>
    <property type="match status" value="1"/>
</dbReference>
<keyword evidence="7" id="KW-1185">Reference proteome</keyword>
<dbReference type="Gene3D" id="2.40.10.10">
    <property type="entry name" value="Trypsin-like serine proteases"/>
    <property type="match status" value="2"/>
</dbReference>
<dbReference type="PROSITE" id="PS00135">
    <property type="entry name" value="TRYPSIN_SER"/>
    <property type="match status" value="1"/>
</dbReference>
<dbReference type="InterPro" id="IPR018114">
    <property type="entry name" value="TRYPSIN_HIS"/>
</dbReference>
<evidence type="ECO:0000256" key="1">
    <source>
        <dbReference type="ARBA" id="ARBA00022729"/>
    </source>
</evidence>
<name>A0ABV7L1S2_9PROT</name>
<keyword evidence="2" id="KW-1015">Disulfide bond</keyword>
<dbReference type="InterPro" id="IPR043504">
    <property type="entry name" value="Peptidase_S1_PA_chymotrypsin"/>
</dbReference>
<feature type="chain" id="PRO_5045495105" evidence="4">
    <location>
        <begin position="37"/>
        <end position="271"/>
    </location>
</feature>
<keyword evidence="3" id="KW-0720">Serine protease</keyword>
<evidence type="ECO:0000256" key="4">
    <source>
        <dbReference type="SAM" id="SignalP"/>
    </source>
</evidence>
<dbReference type="InterPro" id="IPR001314">
    <property type="entry name" value="Peptidase_S1A"/>
</dbReference>
<dbReference type="PROSITE" id="PS50240">
    <property type="entry name" value="TRYPSIN_DOM"/>
    <property type="match status" value="1"/>
</dbReference>
<feature type="domain" description="Peptidase S1" evidence="5">
    <location>
        <begin position="52"/>
        <end position="271"/>
    </location>
</feature>
<evidence type="ECO:0000256" key="2">
    <source>
        <dbReference type="ARBA" id="ARBA00023157"/>
    </source>
</evidence>
<keyword evidence="3" id="KW-0645">Protease</keyword>
<keyword evidence="3 6" id="KW-0378">Hydrolase</keyword>
<dbReference type="EMBL" id="JBHRTR010000028">
    <property type="protein sequence ID" value="MFC3228608.1"/>
    <property type="molecule type" value="Genomic_DNA"/>
</dbReference>
<protein>
    <submittedName>
        <fullName evidence="6">Trypsin-like serine peptidase</fullName>
        <ecNumber evidence="6">3.4.21.-</ecNumber>
    </submittedName>
</protein>
<evidence type="ECO:0000313" key="6">
    <source>
        <dbReference type="EMBL" id="MFC3228608.1"/>
    </source>
</evidence>
<evidence type="ECO:0000256" key="3">
    <source>
        <dbReference type="RuleBase" id="RU363034"/>
    </source>
</evidence>
<keyword evidence="1 4" id="KW-0732">Signal</keyword>
<reference evidence="7" key="1">
    <citation type="journal article" date="2019" name="Int. J. Syst. Evol. Microbiol.">
        <title>The Global Catalogue of Microorganisms (GCM) 10K type strain sequencing project: providing services to taxonomists for standard genome sequencing and annotation.</title>
        <authorList>
            <consortium name="The Broad Institute Genomics Platform"/>
            <consortium name="The Broad Institute Genome Sequencing Center for Infectious Disease"/>
            <person name="Wu L."/>
            <person name="Ma J."/>
        </authorList>
    </citation>
    <scope>NUCLEOTIDE SEQUENCE [LARGE SCALE GENOMIC DNA]</scope>
    <source>
        <strain evidence="7">KCTC 42964</strain>
    </source>
</reference>
<gene>
    <name evidence="6" type="ORF">ACFOGJ_15290</name>
</gene>
<sequence>MIRIPYGPTRILPGIAAAMTALLLPLCLAGPLPAHAETESYLQLRQRFLPGIKGEDQRHVVESDSAPWQAIGRVNRRIGGYCTGTLIAPGKVLTAAHCLWNRRTRRWLGPEALHFVGGYSRGAWIAEAGVRSIRLAPGIAGGPDGNGRFAPASDWAVLTLAKPLGMLGHIPLAMPESATGGPRAESLIQVGYSQDKPHVLTAHHDCHPLGPVRTGGVLVHDCDATHGDSGSPILVLTSDGARIFAIHVATGKGSSGAVGIAVPAASIDPGR</sequence>
<dbReference type="Proteomes" id="UP001595528">
    <property type="component" value="Unassembled WGS sequence"/>
</dbReference>
<dbReference type="PRINTS" id="PR00722">
    <property type="entry name" value="CHYMOTRYPSIN"/>
</dbReference>
<dbReference type="InterPro" id="IPR033116">
    <property type="entry name" value="TRYPSIN_SER"/>
</dbReference>
<dbReference type="Pfam" id="PF00089">
    <property type="entry name" value="Trypsin"/>
    <property type="match status" value="1"/>
</dbReference>
<dbReference type="PANTHER" id="PTHR15462:SF8">
    <property type="entry name" value="SERINE PROTEASE"/>
    <property type="match status" value="1"/>
</dbReference>
<proteinExistence type="predicted"/>
<organism evidence="6 7">
    <name type="scientific">Marinibaculum pumilum</name>
    <dbReference type="NCBI Taxonomy" id="1766165"/>
    <lineage>
        <taxon>Bacteria</taxon>
        <taxon>Pseudomonadati</taxon>
        <taxon>Pseudomonadota</taxon>
        <taxon>Alphaproteobacteria</taxon>
        <taxon>Rhodospirillales</taxon>
        <taxon>Rhodospirillaceae</taxon>
        <taxon>Marinibaculum</taxon>
    </lineage>
</organism>
<comment type="caution">
    <text evidence="6">The sequence shown here is derived from an EMBL/GenBank/DDBJ whole genome shotgun (WGS) entry which is preliminary data.</text>
</comment>
<dbReference type="InterPro" id="IPR050966">
    <property type="entry name" value="Glutamyl_endopeptidase"/>
</dbReference>
<dbReference type="EC" id="3.4.21.-" evidence="6"/>
<evidence type="ECO:0000313" key="7">
    <source>
        <dbReference type="Proteomes" id="UP001595528"/>
    </source>
</evidence>
<dbReference type="PANTHER" id="PTHR15462">
    <property type="entry name" value="SERINE PROTEASE"/>
    <property type="match status" value="1"/>
</dbReference>
<dbReference type="InterPro" id="IPR001254">
    <property type="entry name" value="Trypsin_dom"/>
</dbReference>